<dbReference type="RefSeq" id="WP_117612010.1">
    <property type="nucleotide sequence ID" value="NZ_JAQEVG010000002.1"/>
</dbReference>
<dbReference type="EMBL" id="QSWD01000002">
    <property type="protein sequence ID" value="RGP03807.1"/>
    <property type="molecule type" value="Genomic_DNA"/>
</dbReference>
<dbReference type="Proteomes" id="UP000261031">
    <property type="component" value="Unassembled WGS sequence"/>
</dbReference>
<reference evidence="1 2" key="1">
    <citation type="submission" date="2018-08" db="EMBL/GenBank/DDBJ databases">
        <title>A genome reference for cultivated species of the human gut microbiota.</title>
        <authorList>
            <person name="Zou Y."/>
            <person name="Xue W."/>
            <person name="Luo G."/>
        </authorList>
    </citation>
    <scope>NUCLEOTIDE SEQUENCE [LARGE SCALE GENOMIC DNA]</scope>
    <source>
        <strain evidence="1 2">OF05-12</strain>
    </source>
</reference>
<accession>A0A3E5HPP6</accession>
<dbReference type="AlphaFoldDB" id="A0A3E5HPP6"/>
<protein>
    <submittedName>
        <fullName evidence="1">Uncharacterized protein</fullName>
    </submittedName>
</protein>
<comment type="caution">
    <text evidence="1">The sequence shown here is derived from an EMBL/GenBank/DDBJ whole genome shotgun (WGS) entry which is preliminary data.</text>
</comment>
<evidence type="ECO:0000313" key="1">
    <source>
        <dbReference type="EMBL" id="RGP03807.1"/>
    </source>
</evidence>
<proteinExistence type="predicted"/>
<evidence type="ECO:0000313" key="2">
    <source>
        <dbReference type="Proteomes" id="UP000261031"/>
    </source>
</evidence>
<gene>
    <name evidence="1" type="ORF">DXA79_04935</name>
</gene>
<organism evidence="1 2">
    <name type="scientific">Bifidobacterium pseudocatenulatum</name>
    <dbReference type="NCBI Taxonomy" id="28026"/>
    <lineage>
        <taxon>Bacteria</taxon>
        <taxon>Bacillati</taxon>
        <taxon>Actinomycetota</taxon>
        <taxon>Actinomycetes</taxon>
        <taxon>Bifidobacteriales</taxon>
        <taxon>Bifidobacteriaceae</taxon>
        <taxon>Bifidobacterium</taxon>
    </lineage>
</organism>
<name>A0A3E5HPP6_BIFPS</name>
<sequence>MQNVIWSNDTDRIDSIVDYWKEEAARLSEDMAKDPKGTIDDACWPVTDILDRAWRQAISDYELPTAARLIEIIDDLDPYATGIAAHAVDENNADRRDECGNLERLELGQPVVFVGTAGLWDGRRTIASIVNMDNIGDIIADSPWQHMEYETWSIDGHDDLRYTGVHHDGTNTCSVRELKEGRDIEPDDSLRDILRKTTPLGPRIRAVYGMPAPENPTKKR</sequence>